<evidence type="ECO:0000256" key="1">
    <source>
        <dbReference type="ARBA" id="ARBA00007613"/>
    </source>
</evidence>
<dbReference type="Pfam" id="PF02321">
    <property type="entry name" value="OEP"/>
    <property type="match status" value="2"/>
</dbReference>
<organism evidence="3 4">
    <name type="scientific">Brevundimonas faecalis</name>
    <dbReference type="NCBI Taxonomy" id="947378"/>
    <lineage>
        <taxon>Bacteria</taxon>
        <taxon>Pseudomonadati</taxon>
        <taxon>Pseudomonadota</taxon>
        <taxon>Alphaproteobacteria</taxon>
        <taxon>Caulobacterales</taxon>
        <taxon>Caulobacteraceae</taxon>
        <taxon>Brevundimonas</taxon>
    </lineage>
</organism>
<dbReference type="PANTHER" id="PTHR30203">
    <property type="entry name" value="OUTER MEMBRANE CATION EFFLUX PROTEIN"/>
    <property type="match status" value="1"/>
</dbReference>
<dbReference type="Gene3D" id="1.20.1600.10">
    <property type="entry name" value="Outer membrane efflux proteins (OEP)"/>
    <property type="match status" value="1"/>
</dbReference>
<accession>A0ABV2R865</accession>
<feature type="chain" id="PRO_5046278155" evidence="2">
    <location>
        <begin position="37"/>
        <end position="427"/>
    </location>
</feature>
<dbReference type="SUPFAM" id="SSF56954">
    <property type="entry name" value="Outer membrane efflux proteins (OEP)"/>
    <property type="match status" value="1"/>
</dbReference>
<evidence type="ECO:0000313" key="4">
    <source>
        <dbReference type="Proteomes" id="UP001549313"/>
    </source>
</evidence>
<dbReference type="PANTHER" id="PTHR30203:SF24">
    <property type="entry name" value="BLR4935 PROTEIN"/>
    <property type="match status" value="1"/>
</dbReference>
<keyword evidence="4" id="KW-1185">Reference proteome</keyword>
<dbReference type="Proteomes" id="UP001549313">
    <property type="component" value="Unassembled WGS sequence"/>
</dbReference>
<name>A0ABV2R865_9CAUL</name>
<dbReference type="EMBL" id="JBEPTF010000001">
    <property type="protein sequence ID" value="MET4682778.1"/>
    <property type="molecule type" value="Genomic_DNA"/>
</dbReference>
<reference evidence="3 4" key="1">
    <citation type="submission" date="2024-06" db="EMBL/GenBank/DDBJ databases">
        <title>Sorghum-associated microbial communities from plants grown in Nebraska, USA.</title>
        <authorList>
            <person name="Schachtman D."/>
        </authorList>
    </citation>
    <scope>NUCLEOTIDE SEQUENCE [LARGE SCALE GENOMIC DNA]</scope>
    <source>
        <strain evidence="3 4">2814</strain>
    </source>
</reference>
<keyword evidence="2" id="KW-0732">Signal</keyword>
<comment type="caution">
    <text evidence="3">The sequence shown here is derived from an EMBL/GenBank/DDBJ whole genome shotgun (WGS) entry which is preliminary data.</text>
</comment>
<dbReference type="RefSeq" id="WP_354087715.1">
    <property type="nucleotide sequence ID" value="NZ_JBEPTF010000001.1"/>
</dbReference>
<sequence>MSSTIRRRPRGRQPSWTAGCALAVLATVASAAPAWADPAPSYPELLARLDQTPASVEAGALAEAAEARVRQARVRPNPNLSLGAENIGGSGPYSGFGAADLNLSLSQGLELWGRRPARVNVARAEAGTAALRRDLALVDAAGRLALVYAEAEAAQRRAQLAEEGLSLSLADARAALLLVEEGREPLLRGVQAESEAAAARAALDEAAAERDAAFARLSAAAMLPTPATAVAAGLLDAEVGAQTPNLAPTAADAPAVRVAEAERKAAERRIDVERINARPDVTASLGVTRFGAENETALTVGFSLPLPLFDRNRGNIDAARAEFRAAEARVAQARQDAGADRRAATARLSASSGRVSAADAGVRAAEEAYRLSRIGAEAGRISQLELRVTRAALINARSAAVDARMARVRAEIDLARLDGRAPFQGSR</sequence>
<gene>
    <name evidence="3" type="ORF">ABIE19_000687</name>
</gene>
<comment type="similarity">
    <text evidence="1">Belongs to the outer membrane factor (OMF) (TC 1.B.17) family.</text>
</comment>
<dbReference type="InterPro" id="IPR003423">
    <property type="entry name" value="OMP_efflux"/>
</dbReference>
<proteinExistence type="inferred from homology"/>
<evidence type="ECO:0000256" key="2">
    <source>
        <dbReference type="SAM" id="SignalP"/>
    </source>
</evidence>
<protein>
    <submittedName>
        <fullName evidence="3">Cobalt-zinc-cadmium efflux system outer membrane protein</fullName>
    </submittedName>
</protein>
<feature type="signal peptide" evidence="2">
    <location>
        <begin position="1"/>
        <end position="36"/>
    </location>
</feature>
<dbReference type="InterPro" id="IPR010131">
    <property type="entry name" value="MdtP/NodT-like"/>
</dbReference>
<evidence type="ECO:0000313" key="3">
    <source>
        <dbReference type="EMBL" id="MET4682778.1"/>
    </source>
</evidence>